<protein>
    <recommendedName>
        <fullName evidence="3">arsenite-transporting ATPase</fullName>
        <ecNumber evidence="3">7.3.2.7</ecNumber>
    </recommendedName>
</protein>
<evidence type="ECO:0000256" key="3">
    <source>
        <dbReference type="ARBA" id="ARBA00066752"/>
    </source>
</evidence>
<dbReference type="KEGG" id="hth:HTH_0634"/>
<feature type="domain" description="ArsA/GET3 Anion-transporting ATPase-like" evidence="4">
    <location>
        <begin position="4"/>
        <end position="226"/>
    </location>
</feature>
<dbReference type="Pfam" id="PF02374">
    <property type="entry name" value="ArsA_ATPase"/>
    <property type="match status" value="1"/>
</dbReference>
<dbReference type="Proteomes" id="UP000002574">
    <property type="component" value="Chromosome"/>
</dbReference>
<dbReference type="Gene3D" id="3.40.50.300">
    <property type="entry name" value="P-loop containing nucleotide triphosphate hydrolases"/>
    <property type="match status" value="1"/>
</dbReference>
<dbReference type="SUPFAM" id="SSF52540">
    <property type="entry name" value="P-loop containing nucleoside triphosphate hydrolases"/>
    <property type="match status" value="1"/>
</dbReference>
<dbReference type="EC" id="7.3.2.7" evidence="3"/>
<dbReference type="InterPro" id="IPR027417">
    <property type="entry name" value="P-loop_NTPase"/>
</dbReference>
<comment type="catalytic activity">
    <reaction evidence="2">
        <text>arsenite(in) + ATP + H2O = arsenite(out) + ADP + phosphate + H(+)</text>
        <dbReference type="Rhea" id="RHEA:11348"/>
        <dbReference type="ChEBI" id="CHEBI:15377"/>
        <dbReference type="ChEBI" id="CHEBI:15378"/>
        <dbReference type="ChEBI" id="CHEBI:29242"/>
        <dbReference type="ChEBI" id="CHEBI:30616"/>
        <dbReference type="ChEBI" id="CHEBI:43474"/>
        <dbReference type="ChEBI" id="CHEBI:456216"/>
        <dbReference type="EC" id="7.3.2.7"/>
    </reaction>
</comment>
<evidence type="ECO:0000313" key="6">
    <source>
        <dbReference type="Proteomes" id="UP000002574"/>
    </source>
</evidence>
<evidence type="ECO:0000313" key="5">
    <source>
        <dbReference type="EMBL" id="BAI69095.1"/>
    </source>
</evidence>
<dbReference type="GO" id="GO:0016887">
    <property type="term" value="F:ATP hydrolysis activity"/>
    <property type="evidence" value="ECO:0007669"/>
    <property type="project" value="InterPro"/>
</dbReference>
<dbReference type="OrthoDB" id="9780677at2"/>
<dbReference type="eggNOG" id="COG0003">
    <property type="taxonomic scope" value="Bacteria"/>
</dbReference>
<gene>
    <name evidence="5" type="ordered locus">HTH_0634</name>
</gene>
<dbReference type="PANTHER" id="PTHR10803">
    <property type="entry name" value="ARSENICAL PUMP-DRIVING ATPASE ARSENITE-TRANSLOCATING ATPASE"/>
    <property type="match status" value="1"/>
</dbReference>
<dbReference type="STRING" id="608538.HTH_0634"/>
<reference evidence="5 6" key="1">
    <citation type="journal article" date="2010" name="J. Bacteriol.">
        <title>Complete genome sequence of the thermophilic, obligately chemolithoautotrophic hydrogen-oxidizing bacterium Hydrogenobacter thermophilus TK-6.</title>
        <authorList>
            <person name="Arai H."/>
            <person name="Kanbe H."/>
            <person name="Ishii M."/>
            <person name="Igarashi Y."/>
        </authorList>
    </citation>
    <scope>NUCLEOTIDE SEQUENCE [LARGE SCALE GENOMIC DNA]</scope>
    <source>
        <strain evidence="6">DSM 6534 / IAM 12695 / TK-6</strain>
    </source>
</reference>
<proteinExistence type="inferred from homology"/>
<evidence type="ECO:0000256" key="1">
    <source>
        <dbReference type="ARBA" id="ARBA00011040"/>
    </source>
</evidence>
<dbReference type="AlphaFoldDB" id="D3DGZ3"/>
<name>D3DGZ3_HYDTT</name>
<keyword evidence="6" id="KW-1185">Reference proteome</keyword>
<dbReference type="GO" id="GO:0005524">
    <property type="term" value="F:ATP binding"/>
    <property type="evidence" value="ECO:0007669"/>
    <property type="project" value="InterPro"/>
</dbReference>
<comment type="similarity">
    <text evidence="1">Belongs to the arsA ATPase family.</text>
</comment>
<dbReference type="GO" id="GO:0015446">
    <property type="term" value="F:ATPase-coupled arsenite transmembrane transporter activity"/>
    <property type="evidence" value="ECO:0007669"/>
    <property type="project" value="UniProtKB-EC"/>
</dbReference>
<dbReference type="InterPro" id="IPR016300">
    <property type="entry name" value="ATPase_ArsA/GET3"/>
</dbReference>
<evidence type="ECO:0000259" key="4">
    <source>
        <dbReference type="Pfam" id="PF02374"/>
    </source>
</evidence>
<dbReference type="PATRIC" id="fig|608538.5.peg.638"/>
<dbReference type="RefSeq" id="WP_012963277.1">
    <property type="nucleotide sequence ID" value="NC_013799.1"/>
</dbReference>
<dbReference type="NCBIfam" id="TIGR00345">
    <property type="entry name" value="GET3_arsA_TRC40"/>
    <property type="match status" value="1"/>
</dbReference>
<dbReference type="PANTHER" id="PTHR10803:SF3">
    <property type="entry name" value="ATPASE GET3"/>
    <property type="match status" value="1"/>
</dbReference>
<evidence type="ECO:0000256" key="2">
    <source>
        <dbReference type="ARBA" id="ARBA00052296"/>
    </source>
</evidence>
<organism evidence="5 6">
    <name type="scientific">Hydrogenobacter thermophilus (strain DSM 6534 / IAM 12695 / TK-6)</name>
    <dbReference type="NCBI Taxonomy" id="608538"/>
    <lineage>
        <taxon>Bacteria</taxon>
        <taxon>Pseudomonadati</taxon>
        <taxon>Aquificota</taxon>
        <taxon>Aquificia</taxon>
        <taxon>Aquificales</taxon>
        <taxon>Aquificaceae</taxon>
        <taxon>Hydrogenobacter</taxon>
    </lineage>
</organism>
<dbReference type="InterPro" id="IPR025723">
    <property type="entry name" value="ArsA/GET3_ATPase-like"/>
</dbReference>
<sequence length="268" mass="30272">MLLRVIFFGGKGGVGKSTLACATALRLSEKGKTLLVSIDPAHSLSGILKVKVGDDLVRINEYLFAVELSAERLVEDYVNNVLSAIGEMMPSLKSGLKEYARHVKHSPTALETAVLDGIANYLEADFQFVVVDSAPTGQMVRIFQTAKMVEGWFSFLEKLAKERQKLETFMGRSDKVFDLIKKRREKLERLVRVLREKAIIFAVANEETLSIEEAFDLEKYLKEFKVYRVMNKWKSAEGDFLKVGYLQAPYGIERLSLLDVEELLKVIV</sequence>
<dbReference type="EMBL" id="AP011112">
    <property type="protein sequence ID" value="BAI69095.1"/>
    <property type="molecule type" value="Genomic_DNA"/>
</dbReference>
<dbReference type="KEGG" id="hte:Hydth_0632"/>
<accession>D3DGZ3</accession>